<comment type="caution">
    <text evidence="5">The sequence shown here is derived from an EMBL/GenBank/DDBJ whole genome shotgun (WGS) entry which is preliminary data.</text>
</comment>
<dbReference type="InterPro" id="IPR002347">
    <property type="entry name" value="SDR_fam"/>
</dbReference>
<name>A0ABR4J8E8_9EURO</name>
<evidence type="ECO:0000256" key="2">
    <source>
        <dbReference type="ARBA" id="ARBA00022857"/>
    </source>
</evidence>
<evidence type="ECO:0000256" key="1">
    <source>
        <dbReference type="ARBA" id="ARBA00006484"/>
    </source>
</evidence>
<organism evidence="5 6">
    <name type="scientific">Aspergillus pseudoustus</name>
    <dbReference type="NCBI Taxonomy" id="1810923"/>
    <lineage>
        <taxon>Eukaryota</taxon>
        <taxon>Fungi</taxon>
        <taxon>Dikarya</taxon>
        <taxon>Ascomycota</taxon>
        <taxon>Pezizomycotina</taxon>
        <taxon>Eurotiomycetes</taxon>
        <taxon>Eurotiomycetidae</taxon>
        <taxon>Eurotiales</taxon>
        <taxon>Aspergillaceae</taxon>
        <taxon>Aspergillus</taxon>
        <taxon>Aspergillus subgen. Nidulantes</taxon>
    </lineage>
</organism>
<dbReference type="PANTHER" id="PTHR24320:SF148">
    <property type="entry name" value="NAD(P)-BINDING ROSSMANN-FOLD SUPERFAMILY PROTEIN"/>
    <property type="match status" value="1"/>
</dbReference>
<proteinExistence type="inferred from homology"/>
<keyword evidence="6" id="KW-1185">Reference proteome</keyword>
<dbReference type="Pfam" id="PF00106">
    <property type="entry name" value="adh_short"/>
    <property type="match status" value="1"/>
</dbReference>
<dbReference type="Gene3D" id="3.40.50.720">
    <property type="entry name" value="NAD(P)-binding Rossmann-like Domain"/>
    <property type="match status" value="1"/>
</dbReference>
<evidence type="ECO:0008006" key="7">
    <source>
        <dbReference type="Google" id="ProtNLM"/>
    </source>
</evidence>
<protein>
    <recommendedName>
        <fullName evidence="7">Short-chain dehydrogenase</fullName>
    </recommendedName>
</protein>
<evidence type="ECO:0000313" key="6">
    <source>
        <dbReference type="Proteomes" id="UP001610446"/>
    </source>
</evidence>
<dbReference type="InterPro" id="IPR036291">
    <property type="entry name" value="NAD(P)-bd_dom_sf"/>
</dbReference>
<accession>A0ABR4J8E8</accession>
<evidence type="ECO:0000256" key="3">
    <source>
        <dbReference type="ARBA" id="ARBA00023002"/>
    </source>
</evidence>
<keyword evidence="3" id="KW-0560">Oxidoreductase</keyword>
<dbReference type="PANTHER" id="PTHR24320">
    <property type="entry name" value="RETINOL DEHYDROGENASE"/>
    <property type="match status" value="1"/>
</dbReference>
<comment type="similarity">
    <text evidence="1">Belongs to the short-chain dehydrogenases/reductases (SDR) family.</text>
</comment>
<reference evidence="5 6" key="1">
    <citation type="submission" date="2024-07" db="EMBL/GenBank/DDBJ databases">
        <title>Section-level genome sequencing and comparative genomics of Aspergillus sections Usti and Cavernicolus.</title>
        <authorList>
            <consortium name="Lawrence Berkeley National Laboratory"/>
            <person name="Nybo J.L."/>
            <person name="Vesth T.C."/>
            <person name="Theobald S."/>
            <person name="Frisvad J.C."/>
            <person name="Larsen T.O."/>
            <person name="Kjaerboelling I."/>
            <person name="Rothschild-Mancinelli K."/>
            <person name="Lyhne E.K."/>
            <person name="Kogle M.E."/>
            <person name="Barry K."/>
            <person name="Clum A."/>
            <person name="Na H."/>
            <person name="Ledsgaard L."/>
            <person name="Lin J."/>
            <person name="Lipzen A."/>
            <person name="Kuo A."/>
            <person name="Riley R."/>
            <person name="Mondo S."/>
            <person name="Labutti K."/>
            <person name="Haridas S."/>
            <person name="Pangalinan J."/>
            <person name="Salamov A.A."/>
            <person name="Simmons B.A."/>
            <person name="Magnuson J.K."/>
            <person name="Chen J."/>
            <person name="Drula E."/>
            <person name="Henrissat B."/>
            <person name="Wiebenga A."/>
            <person name="Lubbers R.J."/>
            <person name="Gomes A.C."/>
            <person name="Makela M.R."/>
            <person name="Stajich J."/>
            <person name="Grigoriev I.V."/>
            <person name="Mortensen U.H."/>
            <person name="De Vries R.P."/>
            <person name="Baker S.E."/>
            <person name="Andersen M.R."/>
        </authorList>
    </citation>
    <scope>NUCLEOTIDE SEQUENCE [LARGE SCALE GENOMIC DNA]</scope>
    <source>
        <strain evidence="5 6">CBS 123904</strain>
    </source>
</reference>
<evidence type="ECO:0000313" key="5">
    <source>
        <dbReference type="EMBL" id="KAL2836326.1"/>
    </source>
</evidence>
<dbReference type="Proteomes" id="UP001610446">
    <property type="component" value="Unassembled WGS sequence"/>
</dbReference>
<feature type="region of interest" description="Disordered" evidence="4">
    <location>
        <begin position="196"/>
        <end position="215"/>
    </location>
</feature>
<keyword evidence="2" id="KW-0521">NADP</keyword>
<dbReference type="SUPFAM" id="SSF51735">
    <property type="entry name" value="NAD(P)-binding Rossmann-fold domains"/>
    <property type="match status" value="1"/>
</dbReference>
<gene>
    <name evidence="5" type="ORF">BJY01DRAFT_252055</name>
</gene>
<evidence type="ECO:0000256" key="4">
    <source>
        <dbReference type="SAM" id="MobiDB-lite"/>
    </source>
</evidence>
<dbReference type="EMBL" id="JBFXLU010000181">
    <property type="protein sequence ID" value="KAL2836326.1"/>
    <property type="molecule type" value="Genomic_DNA"/>
</dbReference>
<sequence>MESTPLVILSTASKLQDALAGASSEHQHDEYSLDLSSLANVRLVANTINMRVADGSLPPIRALVLNAGYQEHTEQYFSEDSLDMSVQCNYLSHWLLTLMLLQSMDKQRGRILVLGSSTHDPNHPANDSVGMFKDKQWKILLHDTHGLAKGTWSSARDDSSFKAGFRRYGAGKLCEIMMMRHAERTYASWIEGFGGRRDSRAAGSSSSITADESKWGNSDNVKVCGRCSSRIFDSKSLGEMPKALYLNGTDVTQPSPEARDMVKQGMLWRDSITYANLQQGETTLSDWD</sequence>